<dbReference type="Gene3D" id="3.30.50.10">
    <property type="entry name" value="Erythroid Transcription Factor GATA-1, subunit A"/>
    <property type="match status" value="1"/>
</dbReference>
<keyword evidence="2" id="KW-0863">Zinc-finger</keyword>
<accession>A0A1Y3ALF7</accession>
<dbReference type="GO" id="GO:0043565">
    <property type="term" value="F:sequence-specific DNA binding"/>
    <property type="evidence" value="ECO:0007669"/>
    <property type="project" value="InterPro"/>
</dbReference>
<organism evidence="11 12">
    <name type="scientific">Euroglyphus maynei</name>
    <name type="common">Mayne's house dust mite</name>
    <dbReference type="NCBI Taxonomy" id="6958"/>
    <lineage>
        <taxon>Eukaryota</taxon>
        <taxon>Metazoa</taxon>
        <taxon>Ecdysozoa</taxon>
        <taxon>Arthropoda</taxon>
        <taxon>Chelicerata</taxon>
        <taxon>Arachnida</taxon>
        <taxon>Acari</taxon>
        <taxon>Acariformes</taxon>
        <taxon>Sarcoptiformes</taxon>
        <taxon>Astigmata</taxon>
        <taxon>Psoroptidia</taxon>
        <taxon>Analgoidea</taxon>
        <taxon>Pyroglyphidae</taxon>
        <taxon>Pyroglyphinae</taxon>
        <taxon>Euroglyphus</taxon>
    </lineage>
</organism>
<dbReference type="EMBL" id="MUJZ01071388">
    <property type="protein sequence ID" value="OTF69280.1"/>
    <property type="molecule type" value="Genomic_DNA"/>
</dbReference>
<dbReference type="SUPFAM" id="SSF57716">
    <property type="entry name" value="Glucocorticoid receptor-like (DNA-binding domain)"/>
    <property type="match status" value="1"/>
</dbReference>
<dbReference type="GO" id="GO:0003700">
    <property type="term" value="F:DNA-binding transcription factor activity"/>
    <property type="evidence" value="ECO:0007669"/>
    <property type="project" value="InterPro"/>
</dbReference>
<dbReference type="InterPro" id="IPR013088">
    <property type="entry name" value="Znf_NHR/GATA"/>
</dbReference>
<protein>
    <recommendedName>
        <fullName evidence="10">Nuclear receptor domain-containing protein</fullName>
    </recommendedName>
</protein>
<evidence type="ECO:0000259" key="10">
    <source>
        <dbReference type="SMART" id="SM00399"/>
    </source>
</evidence>
<proteinExistence type="predicted"/>
<keyword evidence="7" id="KW-0675">Receptor</keyword>
<feature type="non-terminal residue" evidence="11">
    <location>
        <position position="257"/>
    </location>
</feature>
<dbReference type="AlphaFoldDB" id="A0A1Y3ALF7"/>
<evidence type="ECO:0000313" key="11">
    <source>
        <dbReference type="EMBL" id="OTF69280.1"/>
    </source>
</evidence>
<dbReference type="OrthoDB" id="6512024at2759"/>
<keyword evidence="6" id="KW-0804">Transcription</keyword>
<name>A0A1Y3ALF7_EURMA</name>
<evidence type="ECO:0000256" key="7">
    <source>
        <dbReference type="ARBA" id="ARBA00023170"/>
    </source>
</evidence>
<keyword evidence="1" id="KW-0479">Metal-binding</keyword>
<evidence type="ECO:0000256" key="4">
    <source>
        <dbReference type="ARBA" id="ARBA00023015"/>
    </source>
</evidence>
<keyword evidence="8" id="KW-0539">Nucleus</keyword>
<dbReference type="SMART" id="SM00399">
    <property type="entry name" value="ZnF_C4"/>
    <property type="match status" value="1"/>
</dbReference>
<keyword evidence="3" id="KW-0862">Zinc</keyword>
<reference evidence="11 12" key="1">
    <citation type="submission" date="2017-03" db="EMBL/GenBank/DDBJ databases">
        <title>Genome Survey of Euroglyphus maynei.</title>
        <authorList>
            <person name="Arlian L.G."/>
            <person name="Morgan M.S."/>
            <person name="Rider S.D."/>
        </authorList>
    </citation>
    <scope>NUCLEOTIDE SEQUENCE [LARGE SCALE GENOMIC DNA]</scope>
    <source>
        <strain evidence="11">Arlian Lab</strain>
        <tissue evidence="11">Whole body</tissue>
    </source>
</reference>
<dbReference type="Pfam" id="PF00105">
    <property type="entry name" value="zf-C4"/>
    <property type="match status" value="1"/>
</dbReference>
<evidence type="ECO:0000256" key="6">
    <source>
        <dbReference type="ARBA" id="ARBA00023163"/>
    </source>
</evidence>
<evidence type="ECO:0000256" key="9">
    <source>
        <dbReference type="SAM" id="MobiDB-lite"/>
    </source>
</evidence>
<evidence type="ECO:0000256" key="3">
    <source>
        <dbReference type="ARBA" id="ARBA00022833"/>
    </source>
</evidence>
<feature type="region of interest" description="Disordered" evidence="9">
    <location>
        <begin position="35"/>
        <end position="54"/>
    </location>
</feature>
<evidence type="ECO:0000256" key="1">
    <source>
        <dbReference type="ARBA" id="ARBA00022723"/>
    </source>
</evidence>
<evidence type="ECO:0000256" key="5">
    <source>
        <dbReference type="ARBA" id="ARBA00023125"/>
    </source>
</evidence>
<gene>
    <name evidence="11" type="ORF">BLA29_007645</name>
</gene>
<sequence length="257" mass="30502">MSLKANQQKLLDSGADMEIYKGYLDIYKCNNSIGHHHHPHHQQQDNGDDVTLSDPSQQRQCLRQRCPILVEQNRRRCCKSCRFKKCIDAGMKYEPSALEPKLKRLDPLDIIFYPETLNFQRQLYHSYSMFIDTLMARFRIFLRLINNVKDYHHHYDKHPCNPNIMISMRQRLSLIIMEYLDMLTDEMLTKFISHMDDFRHIHVNLIHRSKHWILCMILAAVYPTAKKSLTFNGIILGEQTFHDNLGELYQKLKIIGK</sequence>
<comment type="caution">
    <text evidence="11">The sequence shown here is derived from an EMBL/GenBank/DDBJ whole genome shotgun (WGS) entry which is preliminary data.</text>
</comment>
<feature type="domain" description="Nuclear receptor" evidence="10">
    <location>
        <begin position="53"/>
        <end position="94"/>
    </location>
</feature>
<keyword evidence="4" id="KW-0805">Transcription regulation</keyword>
<dbReference type="Proteomes" id="UP000194236">
    <property type="component" value="Unassembled WGS sequence"/>
</dbReference>
<keyword evidence="12" id="KW-1185">Reference proteome</keyword>
<dbReference type="GO" id="GO:0008270">
    <property type="term" value="F:zinc ion binding"/>
    <property type="evidence" value="ECO:0007669"/>
    <property type="project" value="UniProtKB-KW"/>
</dbReference>
<evidence type="ECO:0000256" key="8">
    <source>
        <dbReference type="ARBA" id="ARBA00023242"/>
    </source>
</evidence>
<dbReference type="InterPro" id="IPR001628">
    <property type="entry name" value="Znf_hrmn_rcpt"/>
</dbReference>
<evidence type="ECO:0000256" key="2">
    <source>
        <dbReference type="ARBA" id="ARBA00022771"/>
    </source>
</evidence>
<keyword evidence="5" id="KW-0238">DNA-binding</keyword>
<evidence type="ECO:0000313" key="12">
    <source>
        <dbReference type="Proteomes" id="UP000194236"/>
    </source>
</evidence>